<proteinExistence type="predicted"/>
<evidence type="ECO:0000256" key="1">
    <source>
        <dbReference type="SAM" id="MobiDB-lite"/>
    </source>
</evidence>
<dbReference type="EMBL" id="BGPR01073416">
    <property type="protein sequence ID" value="GBO45998.1"/>
    <property type="molecule type" value="Genomic_DNA"/>
</dbReference>
<sequence>MSRSVLAGNLNHPLNMTHHKTDAGEFHSPQHHADMSFLVLDEGRRGEVCRKMMLRDKRLGTKTGGRQAANASHRSKQGSAFFGLRPAKTTESAEEPSVVLSGLHPASPHSDLFPVTIFYAVILA</sequence>
<keyword evidence="6" id="KW-1185">Reference proteome</keyword>
<feature type="region of interest" description="Disordered" evidence="1">
    <location>
        <begin position="56"/>
        <end position="89"/>
    </location>
</feature>
<evidence type="ECO:0000313" key="3">
    <source>
        <dbReference type="EMBL" id="GBO45864.1"/>
    </source>
</evidence>
<evidence type="ECO:0000313" key="5">
    <source>
        <dbReference type="EMBL" id="GBO45998.1"/>
    </source>
</evidence>
<evidence type="ECO:0000313" key="6">
    <source>
        <dbReference type="Proteomes" id="UP000499080"/>
    </source>
</evidence>
<accession>A0A4Y2X8K7</accession>
<dbReference type="EMBL" id="BGPR01073414">
    <property type="protein sequence ID" value="GBO45995.1"/>
    <property type="molecule type" value="Genomic_DNA"/>
</dbReference>
<evidence type="ECO:0000313" key="2">
    <source>
        <dbReference type="EMBL" id="GBO45862.1"/>
    </source>
</evidence>
<name>A0A4Y2X8K7_ARAVE</name>
<dbReference type="Proteomes" id="UP000499080">
    <property type="component" value="Unassembled WGS sequence"/>
</dbReference>
<dbReference type="EMBL" id="BGPR01073180">
    <property type="protein sequence ID" value="GBO45862.1"/>
    <property type="molecule type" value="Genomic_DNA"/>
</dbReference>
<comment type="caution">
    <text evidence="4">The sequence shown here is derived from an EMBL/GenBank/DDBJ whole genome shotgun (WGS) entry which is preliminary data.</text>
</comment>
<dbReference type="EMBL" id="BGPR01073182">
    <property type="protein sequence ID" value="GBO45864.1"/>
    <property type="molecule type" value="Genomic_DNA"/>
</dbReference>
<gene>
    <name evidence="2" type="ORF">AVEN_135555_1</name>
    <name evidence="3" type="ORF">AVEN_169967_1</name>
    <name evidence="4" type="ORF">AVEN_37891_1</name>
    <name evidence="5" type="ORF">AVEN_86243_1</name>
</gene>
<dbReference type="AlphaFoldDB" id="A0A4Y2X8K7"/>
<protein>
    <submittedName>
        <fullName evidence="4">Uncharacterized protein</fullName>
    </submittedName>
</protein>
<reference evidence="4 6" key="1">
    <citation type="journal article" date="2019" name="Sci. Rep.">
        <title>Orb-weaving spider Araneus ventricosus genome elucidates the spidroin gene catalogue.</title>
        <authorList>
            <person name="Kono N."/>
            <person name="Nakamura H."/>
            <person name="Ohtoshi R."/>
            <person name="Moran D.A.P."/>
            <person name="Shinohara A."/>
            <person name="Yoshida Y."/>
            <person name="Fujiwara M."/>
            <person name="Mori M."/>
            <person name="Tomita M."/>
            <person name="Arakawa K."/>
        </authorList>
    </citation>
    <scope>NUCLEOTIDE SEQUENCE [LARGE SCALE GENOMIC DNA]</scope>
</reference>
<evidence type="ECO:0000313" key="4">
    <source>
        <dbReference type="EMBL" id="GBO45995.1"/>
    </source>
</evidence>
<organism evidence="4 6">
    <name type="scientific">Araneus ventricosus</name>
    <name type="common">Orbweaver spider</name>
    <name type="synonym">Epeira ventricosa</name>
    <dbReference type="NCBI Taxonomy" id="182803"/>
    <lineage>
        <taxon>Eukaryota</taxon>
        <taxon>Metazoa</taxon>
        <taxon>Ecdysozoa</taxon>
        <taxon>Arthropoda</taxon>
        <taxon>Chelicerata</taxon>
        <taxon>Arachnida</taxon>
        <taxon>Araneae</taxon>
        <taxon>Araneomorphae</taxon>
        <taxon>Entelegynae</taxon>
        <taxon>Araneoidea</taxon>
        <taxon>Araneidae</taxon>
        <taxon>Araneus</taxon>
    </lineage>
</organism>